<dbReference type="Pfam" id="PF20684">
    <property type="entry name" value="Fung_rhodopsin"/>
    <property type="match status" value="1"/>
</dbReference>
<evidence type="ECO:0000256" key="1">
    <source>
        <dbReference type="SAM" id="MobiDB-lite"/>
    </source>
</evidence>
<feature type="transmembrane region" description="Helical" evidence="2">
    <location>
        <begin position="122"/>
        <end position="140"/>
    </location>
</feature>
<evidence type="ECO:0000256" key="2">
    <source>
        <dbReference type="SAM" id="Phobius"/>
    </source>
</evidence>
<dbReference type="PANTHER" id="PTHR39614:SF2">
    <property type="entry name" value="INTEGRAL MEMBRANE PROTEIN"/>
    <property type="match status" value="1"/>
</dbReference>
<gene>
    <name evidence="4" type="ORF">A9K55_006882</name>
</gene>
<evidence type="ECO:0000313" key="5">
    <source>
        <dbReference type="Proteomes" id="UP000323067"/>
    </source>
</evidence>
<organism evidence="4 5">
    <name type="scientific">Cordyceps militaris</name>
    <name type="common">Caterpillar fungus</name>
    <name type="synonym">Clavaria militaris</name>
    <dbReference type="NCBI Taxonomy" id="73501"/>
    <lineage>
        <taxon>Eukaryota</taxon>
        <taxon>Fungi</taxon>
        <taxon>Dikarya</taxon>
        <taxon>Ascomycota</taxon>
        <taxon>Pezizomycotina</taxon>
        <taxon>Sordariomycetes</taxon>
        <taxon>Hypocreomycetidae</taxon>
        <taxon>Hypocreales</taxon>
        <taxon>Cordycipitaceae</taxon>
        <taxon>Cordyceps</taxon>
    </lineage>
</organism>
<dbReference type="AlphaFoldDB" id="A0A2H4SDX5"/>
<name>A0A2H4SDX5_CORMI</name>
<dbReference type="PANTHER" id="PTHR39614">
    <property type="entry name" value="INTEGRAL MEMBRANE PROTEIN"/>
    <property type="match status" value="1"/>
</dbReference>
<proteinExistence type="predicted"/>
<feature type="compositionally biased region" description="Polar residues" evidence="1">
    <location>
        <begin position="407"/>
        <end position="417"/>
    </location>
</feature>
<evidence type="ECO:0000259" key="3">
    <source>
        <dbReference type="Pfam" id="PF20684"/>
    </source>
</evidence>
<feature type="region of interest" description="Disordered" evidence="1">
    <location>
        <begin position="335"/>
        <end position="417"/>
    </location>
</feature>
<sequence length="417" mass="45194">MAEIHGVWLASATGIFFGWAFLAWILRVWAKLRTKSWMLDDYTLSGSLLAAFLHLVSMCHAIRYGYGKTLDMLPAANMLQVDMGLYLGQIFYIISVGLCRVAAALFVAYISHSGPHIRPARIVAGITAFWTGASTLAICVRGEVSHPWTTITGPDTFGRWLVIEVTGILLELGLWGVAAHLIWSIRLKRSKRVLVVCAFGARLLYAAVARKYYSCANPILRVIPFIIARLVFLDPRIKTGPANSATIADLFTAACLYLSIIAGAATALKPLLTSFYAEQPVVVNCTASSSGLGSKNRSESVSPLATVEPAVLRDHNKKTSRPVVINRTAVSAILWQPPSGPSRGYDKSNQSGGSSGSLHSAASSWTRNSSRADRKKRDATVTGSSLGMGRRERGPSVSAEEGRLVIQKTTEVTVHYK</sequence>
<feature type="transmembrane region" description="Helical" evidence="2">
    <location>
        <begin position="160"/>
        <end position="181"/>
    </location>
</feature>
<feature type="transmembrane region" description="Helical" evidence="2">
    <location>
        <begin position="247"/>
        <end position="268"/>
    </location>
</feature>
<protein>
    <recommendedName>
        <fullName evidence="3">Rhodopsin domain-containing protein</fullName>
    </recommendedName>
</protein>
<accession>A0A2H4SDX5</accession>
<keyword evidence="2" id="KW-0472">Membrane</keyword>
<reference evidence="4 5" key="1">
    <citation type="journal article" date="2017" name="BMC Genomics">
        <title>Chromosome level assembly and secondary metabolite potential of the parasitic fungus Cordyceps militaris.</title>
        <authorList>
            <person name="Kramer G.J."/>
            <person name="Nodwell J.R."/>
        </authorList>
    </citation>
    <scope>NUCLEOTIDE SEQUENCE [LARGE SCALE GENOMIC DNA]</scope>
    <source>
        <strain evidence="4 5">ATCC 34164</strain>
    </source>
</reference>
<feature type="compositionally biased region" description="Basic and acidic residues" evidence="1">
    <location>
        <begin position="370"/>
        <end position="379"/>
    </location>
</feature>
<evidence type="ECO:0000313" key="4">
    <source>
        <dbReference type="EMBL" id="ATY61290.1"/>
    </source>
</evidence>
<feature type="domain" description="Rhodopsin" evidence="3">
    <location>
        <begin position="26"/>
        <end position="204"/>
    </location>
</feature>
<dbReference type="EMBL" id="CP023323">
    <property type="protein sequence ID" value="ATY61290.1"/>
    <property type="molecule type" value="Genomic_DNA"/>
</dbReference>
<feature type="transmembrane region" description="Helical" evidence="2">
    <location>
        <begin position="6"/>
        <end position="30"/>
    </location>
</feature>
<keyword evidence="2" id="KW-0812">Transmembrane</keyword>
<dbReference type="VEuPathDB" id="FungiDB:CCM_02015"/>
<dbReference type="InterPro" id="IPR049326">
    <property type="entry name" value="Rhodopsin_dom_fungi"/>
</dbReference>
<dbReference type="Proteomes" id="UP000323067">
    <property type="component" value="Chromosome vi"/>
</dbReference>
<keyword evidence="2" id="KW-1133">Transmembrane helix</keyword>
<dbReference type="OrthoDB" id="3918601at2759"/>
<dbReference type="VEuPathDB" id="FungiDB:A9K55_006882"/>
<feature type="transmembrane region" description="Helical" evidence="2">
    <location>
        <begin position="86"/>
        <end position="110"/>
    </location>
</feature>
<feature type="transmembrane region" description="Helical" evidence="2">
    <location>
        <begin position="42"/>
        <end position="66"/>
    </location>
</feature>